<accession>A0ABS8HQT1</accession>
<name>A0ABS8HQT1_9FIRM</name>
<keyword evidence="2" id="KW-1185">Reference proteome</keyword>
<dbReference type="Proteomes" id="UP001165492">
    <property type="component" value="Unassembled WGS sequence"/>
</dbReference>
<organism evidence="1 2">
    <name type="scientific">Pelosinus baikalensis</name>
    <dbReference type="NCBI Taxonomy" id="2892015"/>
    <lineage>
        <taxon>Bacteria</taxon>
        <taxon>Bacillati</taxon>
        <taxon>Bacillota</taxon>
        <taxon>Negativicutes</taxon>
        <taxon>Selenomonadales</taxon>
        <taxon>Sporomusaceae</taxon>
        <taxon>Pelosinus</taxon>
    </lineage>
</organism>
<dbReference type="RefSeq" id="WP_229533671.1">
    <property type="nucleotide sequence ID" value="NZ_JAJHJB010000002.1"/>
</dbReference>
<dbReference type="InterPro" id="IPR010866">
    <property type="entry name" value="A-2_8-polyST"/>
</dbReference>
<sequence length="363" mass="42575">MNNLFIINTPFQLLSAFITANSYEKGVGNYLLVLRPNEYENWQYSTGVQYILKDTSTWRRVFIVEKWLQRDDKKNSYREQIREMKERIKSIGNINQVFLGSDKIIQNQLMVEIAGCSEYSLLDEGSFSYNSRDRKALSKIWQYIRIQYFRNIGNVHGNMKYNFSGIGYGTGNVTDYLYRPELLGRKSKCVKQLDKKYIQSILPTIADHMEDISILMQQPCIIFLGSPFIEQGAFTIQTEMQILQNLYEIAGQSKLRLIYKTHHSENEDKLNTYQQEYPNMDILRSLEPAELLYHKYDKIKFVISFASSGMLYINSFAIQDIKPIAAYQLYGKATIQPRIQRIFENSGVFMPKDWEEMRNLLLT</sequence>
<evidence type="ECO:0000313" key="1">
    <source>
        <dbReference type="EMBL" id="MCC5464154.1"/>
    </source>
</evidence>
<protein>
    <submittedName>
        <fullName evidence="1">Alpha-2,8-polysialyltransferase family protein</fullName>
    </submittedName>
</protein>
<dbReference type="EMBL" id="JAJHJB010000002">
    <property type="protein sequence ID" value="MCC5464154.1"/>
    <property type="molecule type" value="Genomic_DNA"/>
</dbReference>
<evidence type="ECO:0000313" key="2">
    <source>
        <dbReference type="Proteomes" id="UP001165492"/>
    </source>
</evidence>
<proteinExistence type="predicted"/>
<gene>
    <name evidence="1" type="ORF">LMF89_02100</name>
</gene>
<reference evidence="1" key="1">
    <citation type="submission" date="2021-11" db="EMBL/GenBank/DDBJ databases">
        <title>Description of a new species Pelosinus isolated from the bottom sediments of Lake Baikal.</title>
        <authorList>
            <person name="Zakharyuk A."/>
        </authorList>
    </citation>
    <scope>NUCLEOTIDE SEQUENCE</scope>
    <source>
        <strain evidence="1">Bkl1</strain>
    </source>
</reference>
<dbReference type="Pfam" id="PF07388">
    <property type="entry name" value="A-2_8-polyST"/>
    <property type="match status" value="1"/>
</dbReference>
<comment type="caution">
    <text evidence="1">The sequence shown here is derived from an EMBL/GenBank/DDBJ whole genome shotgun (WGS) entry which is preliminary data.</text>
</comment>
<dbReference type="Gene3D" id="3.40.50.11110">
    <property type="entry name" value="Sialyltransferase, C-terminal GT-B Rossman nucleotide-binding domain"/>
    <property type="match status" value="1"/>
</dbReference>